<feature type="region of interest" description="Disordered" evidence="1">
    <location>
        <begin position="33"/>
        <end position="66"/>
    </location>
</feature>
<dbReference type="GeneID" id="9674822"/>
<dbReference type="VEuPathDB" id="FungiDB:NECHADRAFT_84738"/>
<proteinExistence type="predicted"/>
<sequence length="183" mass="19949">MEERVIEQAEQIRNLEGGIRTVLEILRRNEEISRPSSISSSSSSSVESYLSSTSQPTPVGDGAEALTEGDQNANAFSEIIENLSVLDNFFDYFIMGSDHTTLVERSERIQASSAAFVEAATEQLGSYMGETEAETIIAQLSSLDGEQIIDVYIGLSHRNRSSKSQGEMTITATEISHTDSQST</sequence>
<protein>
    <submittedName>
        <fullName evidence="2">Uncharacterized protein</fullName>
    </submittedName>
</protein>
<feature type="region of interest" description="Disordered" evidence="1">
    <location>
        <begin position="163"/>
        <end position="183"/>
    </location>
</feature>
<dbReference type="EMBL" id="GG698900">
    <property type="protein sequence ID" value="EEU44703.1"/>
    <property type="molecule type" value="Genomic_DNA"/>
</dbReference>
<organism evidence="2 3">
    <name type="scientific">Fusarium vanettenii (strain ATCC MYA-4622 / CBS 123669 / FGSC 9596 / NRRL 45880 / 77-13-4)</name>
    <name type="common">Fusarium solani subsp. pisi</name>
    <dbReference type="NCBI Taxonomy" id="660122"/>
    <lineage>
        <taxon>Eukaryota</taxon>
        <taxon>Fungi</taxon>
        <taxon>Dikarya</taxon>
        <taxon>Ascomycota</taxon>
        <taxon>Pezizomycotina</taxon>
        <taxon>Sordariomycetes</taxon>
        <taxon>Hypocreomycetidae</taxon>
        <taxon>Hypocreales</taxon>
        <taxon>Nectriaceae</taxon>
        <taxon>Fusarium</taxon>
        <taxon>Fusarium solani species complex</taxon>
        <taxon>Fusarium vanettenii</taxon>
    </lineage>
</organism>
<dbReference type="InParanoid" id="C7YTY4"/>
<dbReference type="HOGENOM" id="CLU_1475541_0_0_1"/>
<dbReference type="Proteomes" id="UP000005206">
    <property type="component" value="Chromosome 9"/>
</dbReference>
<dbReference type="RefSeq" id="XP_003050416.1">
    <property type="nucleotide sequence ID" value="XM_003050370.1"/>
</dbReference>
<evidence type="ECO:0000313" key="3">
    <source>
        <dbReference type="Proteomes" id="UP000005206"/>
    </source>
</evidence>
<dbReference type="OrthoDB" id="5103331at2759"/>
<keyword evidence="3" id="KW-1185">Reference proteome</keyword>
<dbReference type="KEGG" id="nhe:NECHADRAFT_84738"/>
<gene>
    <name evidence="2" type="ORF">NECHADRAFT_84738</name>
</gene>
<evidence type="ECO:0000313" key="2">
    <source>
        <dbReference type="EMBL" id="EEU44703.1"/>
    </source>
</evidence>
<name>C7YTY4_FUSV7</name>
<dbReference type="AlphaFoldDB" id="C7YTY4"/>
<accession>C7YTY4</accession>
<feature type="compositionally biased region" description="Low complexity" evidence="1">
    <location>
        <begin position="34"/>
        <end position="54"/>
    </location>
</feature>
<evidence type="ECO:0000256" key="1">
    <source>
        <dbReference type="SAM" id="MobiDB-lite"/>
    </source>
</evidence>
<reference evidence="2 3" key="1">
    <citation type="journal article" date="2009" name="PLoS Genet.">
        <title>The genome of Nectria haematococca: contribution of supernumerary chromosomes to gene expansion.</title>
        <authorList>
            <person name="Coleman J.J."/>
            <person name="Rounsley S.D."/>
            <person name="Rodriguez-Carres M."/>
            <person name="Kuo A."/>
            <person name="Wasmann C.C."/>
            <person name="Grimwood J."/>
            <person name="Schmutz J."/>
            <person name="Taga M."/>
            <person name="White G.J."/>
            <person name="Zhou S."/>
            <person name="Schwartz D.C."/>
            <person name="Freitag M."/>
            <person name="Ma L.J."/>
            <person name="Danchin E.G."/>
            <person name="Henrissat B."/>
            <person name="Coutinho P.M."/>
            <person name="Nelson D.R."/>
            <person name="Straney D."/>
            <person name="Napoli C.A."/>
            <person name="Barker B.M."/>
            <person name="Gribskov M."/>
            <person name="Rep M."/>
            <person name="Kroken S."/>
            <person name="Molnar I."/>
            <person name="Rensing C."/>
            <person name="Kennell J.C."/>
            <person name="Zamora J."/>
            <person name="Farman M.L."/>
            <person name="Selker E.U."/>
            <person name="Salamov A."/>
            <person name="Shapiro H."/>
            <person name="Pangilinan J."/>
            <person name="Lindquist E."/>
            <person name="Lamers C."/>
            <person name="Grigoriev I.V."/>
            <person name="Geiser D.M."/>
            <person name="Covert S.F."/>
            <person name="Temporini E."/>
            <person name="Vanetten H.D."/>
        </authorList>
    </citation>
    <scope>NUCLEOTIDE SEQUENCE [LARGE SCALE GENOMIC DNA]</scope>
    <source>
        <strain evidence="3">ATCC MYA-4622 / CBS 123669 / FGSC 9596 / NRRL 45880 / 77-13-4</strain>
    </source>
</reference>